<dbReference type="Proteomes" id="UP000317078">
    <property type="component" value="Unassembled WGS sequence"/>
</dbReference>
<keyword evidence="3" id="KW-0503">Monooxygenase</keyword>
<dbReference type="GO" id="GO:0071949">
    <property type="term" value="F:FAD binding"/>
    <property type="evidence" value="ECO:0007669"/>
    <property type="project" value="InterPro"/>
</dbReference>
<evidence type="ECO:0000259" key="2">
    <source>
        <dbReference type="Pfam" id="PF01494"/>
    </source>
</evidence>
<dbReference type="GO" id="GO:0019622">
    <property type="term" value="P:3-(3-hydroxy)phenylpropionate catabolic process"/>
    <property type="evidence" value="ECO:0007669"/>
    <property type="project" value="TreeGrafter"/>
</dbReference>
<dbReference type="Pfam" id="PF01494">
    <property type="entry name" value="FAD_binding_3"/>
    <property type="match status" value="1"/>
</dbReference>
<dbReference type="Gene3D" id="3.50.50.60">
    <property type="entry name" value="FAD/NAD(P)-binding domain"/>
    <property type="match status" value="1"/>
</dbReference>
<reference evidence="3 4" key="1">
    <citation type="journal article" date="2019" name="Environ. Microbiol.">
        <title>Species interactions and distinct microbial communities in high Arctic permafrost affected cryosols are associated with the CH4 and CO2 gas fluxes.</title>
        <authorList>
            <person name="Altshuler I."/>
            <person name="Hamel J."/>
            <person name="Turney S."/>
            <person name="Magnuson E."/>
            <person name="Levesque R."/>
            <person name="Greer C."/>
            <person name="Whyte L.G."/>
        </authorList>
    </citation>
    <scope>NUCLEOTIDE SEQUENCE [LARGE SCALE GENOMIC DNA]</scope>
    <source>
        <strain evidence="3 4">S9.3B</strain>
    </source>
</reference>
<name>A0A502GI95_9PROT</name>
<feature type="domain" description="FAD-binding" evidence="2">
    <location>
        <begin position="3"/>
        <end position="342"/>
    </location>
</feature>
<dbReference type="InterPro" id="IPR002938">
    <property type="entry name" value="FAD-bd"/>
</dbReference>
<dbReference type="AlphaFoldDB" id="A0A502GI95"/>
<protein>
    <submittedName>
        <fullName evidence="3">FAD-dependent monooxygenase</fullName>
    </submittedName>
</protein>
<accession>A0A502GI95</accession>
<dbReference type="EMBL" id="RCZP01000002">
    <property type="protein sequence ID" value="TPG60463.1"/>
    <property type="molecule type" value="Genomic_DNA"/>
</dbReference>
<proteinExistence type="predicted"/>
<keyword evidence="4" id="KW-1185">Reference proteome</keyword>
<dbReference type="GO" id="GO:0008688">
    <property type="term" value="F:3-(3-hydroxyphenyl)propionate hydroxylase activity"/>
    <property type="evidence" value="ECO:0007669"/>
    <property type="project" value="TreeGrafter"/>
</dbReference>
<evidence type="ECO:0000313" key="4">
    <source>
        <dbReference type="Proteomes" id="UP000317078"/>
    </source>
</evidence>
<dbReference type="Gene3D" id="3.30.70.2450">
    <property type="match status" value="1"/>
</dbReference>
<comment type="caution">
    <text evidence="3">The sequence shown here is derived from an EMBL/GenBank/DDBJ whole genome shotgun (WGS) entry which is preliminary data.</text>
</comment>
<dbReference type="PANTHER" id="PTHR43476">
    <property type="entry name" value="3-(3-HYDROXY-PHENYL)PROPIONATE/3-HYDROXYCINNAMIC ACID HYDROXYLASE"/>
    <property type="match status" value="1"/>
</dbReference>
<dbReference type="PROSITE" id="PS51257">
    <property type="entry name" value="PROKAR_LIPOPROTEIN"/>
    <property type="match status" value="1"/>
</dbReference>
<organism evidence="3 4">
    <name type="scientific">Muricoccus nepalensis</name>
    <dbReference type="NCBI Taxonomy" id="1854500"/>
    <lineage>
        <taxon>Bacteria</taxon>
        <taxon>Pseudomonadati</taxon>
        <taxon>Pseudomonadota</taxon>
        <taxon>Alphaproteobacteria</taxon>
        <taxon>Acetobacterales</taxon>
        <taxon>Roseomonadaceae</taxon>
        <taxon>Muricoccus</taxon>
    </lineage>
</organism>
<dbReference type="InterPro" id="IPR050631">
    <property type="entry name" value="PheA/TfdB_FAD_monoxygenase"/>
</dbReference>
<evidence type="ECO:0000313" key="3">
    <source>
        <dbReference type="EMBL" id="TPG60463.1"/>
    </source>
</evidence>
<dbReference type="RefSeq" id="WP_140881391.1">
    <property type="nucleotide sequence ID" value="NZ_RCZP01000002.1"/>
</dbReference>
<sequence>MNRVLVAGAGPVGLVAAACLAEAGIPVLVVEAERDLPDGLRASTFHPPTLDMLDRFGASAPLIEQGLICRHWQYRDRHAGPVATFDMALLAGETDHPYRLQCEQWRLTRLLRDRLLANPDVSFLYDARAVSAAQDADGVRLVVEREDGSQETLEGAYLIGADGARSAIRKSLDVDFGGQTIPELYLTLSTTFPFHEAIPGLSNIAYISDPEEWFVLLRTASLWRLLLPTDPSEPEEVMLSEDRIQERMQRVLPHAGRFEVRHRTAYRVHERVAERYAVGRILLAGDAAHVNNPLGGMGMNGGIHDAFNLADKLVEVLRGADPALLGRYERQRRKVALDVVQQQALRNRATLNQRDPAVRQAALDDLRRTAEDPVRHKEYLMRTSMIRSLRELDAVA</sequence>
<dbReference type="SUPFAM" id="SSF51905">
    <property type="entry name" value="FAD/NAD(P)-binding domain"/>
    <property type="match status" value="1"/>
</dbReference>
<keyword evidence="1" id="KW-0560">Oxidoreductase</keyword>
<dbReference type="InterPro" id="IPR036188">
    <property type="entry name" value="FAD/NAD-bd_sf"/>
</dbReference>
<gene>
    <name evidence="3" type="ORF">EAH89_03590</name>
</gene>
<evidence type="ECO:0000256" key="1">
    <source>
        <dbReference type="ARBA" id="ARBA00023002"/>
    </source>
</evidence>
<dbReference type="OrthoDB" id="9791689at2"/>
<dbReference type="PANTHER" id="PTHR43476:SF3">
    <property type="entry name" value="FAD-BINDING MONOOXYGENASE"/>
    <property type="match status" value="1"/>
</dbReference>
<dbReference type="PRINTS" id="PR00420">
    <property type="entry name" value="RNGMNOXGNASE"/>
</dbReference>